<accession>A0ABD3MGX0</accession>
<dbReference type="InterPro" id="IPR016024">
    <property type="entry name" value="ARM-type_fold"/>
</dbReference>
<organism evidence="2 3">
    <name type="scientific">Stephanodiscus triporus</name>
    <dbReference type="NCBI Taxonomy" id="2934178"/>
    <lineage>
        <taxon>Eukaryota</taxon>
        <taxon>Sar</taxon>
        <taxon>Stramenopiles</taxon>
        <taxon>Ochrophyta</taxon>
        <taxon>Bacillariophyta</taxon>
        <taxon>Coscinodiscophyceae</taxon>
        <taxon>Thalassiosirophycidae</taxon>
        <taxon>Stephanodiscales</taxon>
        <taxon>Stephanodiscaceae</taxon>
        <taxon>Stephanodiscus</taxon>
    </lineage>
</organism>
<dbReference type="EMBL" id="JALLAZ020001808">
    <property type="protein sequence ID" value="KAL3763194.1"/>
    <property type="molecule type" value="Genomic_DNA"/>
</dbReference>
<name>A0ABD3MGX0_9STRA</name>
<dbReference type="SUPFAM" id="SSF48371">
    <property type="entry name" value="ARM repeat"/>
    <property type="match status" value="1"/>
</dbReference>
<keyword evidence="3" id="KW-1185">Reference proteome</keyword>
<dbReference type="AlphaFoldDB" id="A0ABD3MGX0"/>
<evidence type="ECO:0000313" key="2">
    <source>
        <dbReference type="EMBL" id="KAL3763194.1"/>
    </source>
</evidence>
<gene>
    <name evidence="2" type="ORF">ACHAW5_005091</name>
</gene>
<keyword evidence="1" id="KW-0175">Coiled coil</keyword>
<reference evidence="2 3" key="1">
    <citation type="submission" date="2024-10" db="EMBL/GenBank/DDBJ databases">
        <title>Updated reference genomes for cyclostephanoid diatoms.</title>
        <authorList>
            <person name="Roberts W.R."/>
            <person name="Alverson A.J."/>
        </authorList>
    </citation>
    <scope>NUCLEOTIDE SEQUENCE [LARGE SCALE GENOMIC DNA]</scope>
    <source>
        <strain evidence="2 3">AJA276-08</strain>
    </source>
</reference>
<dbReference type="InterPro" id="IPR011989">
    <property type="entry name" value="ARM-like"/>
</dbReference>
<dbReference type="Proteomes" id="UP001530315">
    <property type="component" value="Unassembled WGS sequence"/>
</dbReference>
<dbReference type="InterPro" id="IPR050693">
    <property type="entry name" value="Hsp70_NEF-Inhibitors"/>
</dbReference>
<feature type="coiled-coil region" evidence="1">
    <location>
        <begin position="371"/>
        <end position="398"/>
    </location>
</feature>
<dbReference type="PANTHER" id="PTHR19316">
    <property type="entry name" value="PROTEIN FOLDING REGULATOR"/>
    <property type="match status" value="1"/>
</dbReference>
<dbReference type="Gene3D" id="1.25.10.10">
    <property type="entry name" value="Leucine-rich Repeat Variant"/>
    <property type="match status" value="1"/>
</dbReference>
<evidence type="ECO:0008006" key="4">
    <source>
        <dbReference type="Google" id="ProtNLM"/>
    </source>
</evidence>
<comment type="caution">
    <text evidence="2">The sequence shown here is derived from an EMBL/GenBank/DDBJ whole genome shotgun (WGS) entry which is preliminary data.</text>
</comment>
<proteinExistence type="predicted"/>
<protein>
    <recommendedName>
        <fullName evidence="4">Protein HGH1 homolog</fullName>
    </recommendedName>
</protein>
<evidence type="ECO:0000256" key="1">
    <source>
        <dbReference type="SAM" id="Coils"/>
    </source>
</evidence>
<sequence>MMSSGGGSGDGNSPFAWLGLLKWSLAYTDGTSSSAGAPMNEEDREFLEKVMSEGIVDEGERMKTILRELTDGLVTMLGGGGDAAAIAGVVAGLEGGREEEEEEKRGGSPGEEEMLDLLRELRDIVEQIDYARAFMAMGGVPFLLGLATHRDYGNGTSSSSVPKSIRGGALNALSTMCQNNPPVQSCLLGCGHVPLLIRLFDDLGEGDDSFRADVVQALSASVREHPAAERAFCEDRGCVAMLGMGLGMERTAPREDDDAPPRRPCARLRRRSLFLLRALLSSDDATDERHTRFRDAIDFVCTREIDDEWEEDAEIREMSLAMMTGLLRRVKQPPRLGWPSGGVPVVSKMILRHKNHIGTIGVRRIRAIRDLEEGSEEKESATLELEEWENLMVALAEAGNERGVDDAPPLVVCDMHEPLTRMH</sequence>
<dbReference type="PANTHER" id="PTHR19316:SF18">
    <property type="entry name" value="HSP70-BINDING PROTEIN 1"/>
    <property type="match status" value="1"/>
</dbReference>
<evidence type="ECO:0000313" key="3">
    <source>
        <dbReference type="Proteomes" id="UP001530315"/>
    </source>
</evidence>